<dbReference type="PROSITE" id="PS50267">
    <property type="entry name" value="NA_NEUROTRAN_SYMP_3"/>
    <property type="match status" value="1"/>
</dbReference>
<evidence type="ECO:0000313" key="7">
    <source>
        <dbReference type="EMBL" id="OGW99451.1"/>
    </source>
</evidence>
<dbReference type="AlphaFoldDB" id="A0A1G1L2R9"/>
<feature type="transmembrane region" description="Helical" evidence="6">
    <location>
        <begin position="384"/>
        <end position="406"/>
    </location>
</feature>
<evidence type="ECO:0000256" key="6">
    <source>
        <dbReference type="SAM" id="Phobius"/>
    </source>
</evidence>
<sequence length="531" mass="59434">MTQHTEHTTKHEHHAREKWGTKLGLILAMAGNAIGLGNFLRFPVQCANNGGGAFMIPYFIALFLLGIPLMWVEWGIGRFGGKYGHGTTPGMFHYLWKNPVSKYLGAVGIMIPFCLVIYYTYIESWTLAYSAFSFTGKYFGITTHQGMIDFLGAYQGKVVNQHFNGIGTAYLFFLITLLANIWILWHGTKGIEWLGKWAIPTIFIFGIILLVRVFTLGTPNPALPEQNVWNGLGFIWNPDFRQLGNAKVWLAATGQIFFTLSVGFGAIQTYASYLTPKDDVVASGLATVSANEAAEVILGGSIAIPVTVAFFGIAATQQIAAGGSFDLGFFALPLIFQKLPFGQFFGTIWFFLLFLAGITSSVAMAQPIMAFLQEEFKVTRKNAALMIGGALFFLMHPVIFFLKHGFLDEMDFWIGTFGIVFLALLEIIIFIWLFGAKNAWKEIHSGALMKVPRVFLFIMKYITPAYLIILLGFWFYQDGLRVITMAGVPPENYPYIWFARFLMIGTLIVAFVAVYIAWQKKHRIMQRIPSS</sequence>
<protein>
    <submittedName>
        <fullName evidence="7">Sodium:calcium symporter</fullName>
    </submittedName>
</protein>
<feature type="transmembrane region" description="Helical" evidence="6">
    <location>
        <begin position="412"/>
        <end position="434"/>
    </location>
</feature>
<feature type="transmembrane region" description="Helical" evidence="6">
    <location>
        <begin position="103"/>
        <end position="121"/>
    </location>
</feature>
<evidence type="ECO:0000313" key="8">
    <source>
        <dbReference type="Proteomes" id="UP000178187"/>
    </source>
</evidence>
<feature type="transmembrane region" description="Helical" evidence="6">
    <location>
        <begin position="163"/>
        <end position="185"/>
    </location>
</feature>
<reference evidence="7 8" key="1">
    <citation type="journal article" date="2016" name="Nat. Commun.">
        <title>Thousands of microbial genomes shed light on interconnected biogeochemical processes in an aquifer system.</title>
        <authorList>
            <person name="Anantharaman K."/>
            <person name="Brown C.T."/>
            <person name="Hug L.A."/>
            <person name="Sharon I."/>
            <person name="Castelle C.J."/>
            <person name="Probst A.J."/>
            <person name="Thomas B.C."/>
            <person name="Singh A."/>
            <person name="Wilkins M.J."/>
            <person name="Karaoz U."/>
            <person name="Brodie E.L."/>
            <person name="Williams K.H."/>
            <person name="Hubbard S.S."/>
            <person name="Banfield J.F."/>
        </authorList>
    </citation>
    <scope>NUCLEOTIDE SEQUENCE [LARGE SCALE GENOMIC DNA]</scope>
</reference>
<evidence type="ECO:0000256" key="2">
    <source>
        <dbReference type="ARBA" id="ARBA00022448"/>
    </source>
</evidence>
<feature type="transmembrane region" description="Helical" evidence="6">
    <location>
        <begin position="197"/>
        <end position="215"/>
    </location>
</feature>
<feature type="transmembrane region" description="Helical" evidence="6">
    <location>
        <begin position="348"/>
        <end position="372"/>
    </location>
</feature>
<comment type="caution">
    <text evidence="7">The sequence shown here is derived from an EMBL/GenBank/DDBJ whole genome shotgun (WGS) entry which is preliminary data.</text>
</comment>
<organism evidence="7 8">
    <name type="scientific">Candidatus Danuiimicrobium aquiferis</name>
    <dbReference type="NCBI Taxonomy" id="1801832"/>
    <lineage>
        <taxon>Bacteria</taxon>
        <taxon>Pseudomonadati</taxon>
        <taxon>Candidatus Omnitrophota</taxon>
        <taxon>Candidatus Danuiimicrobium</taxon>
    </lineage>
</organism>
<dbReference type="PANTHER" id="PTHR42948:SF1">
    <property type="entry name" value="TRANSPORTER"/>
    <property type="match status" value="1"/>
</dbReference>
<dbReference type="PRINTS" id="PR00176">
    <property type="entry name" value="NANEUSMPORT"/>
</dbReference>
<dbReference type="EMBL" id="MHFR01000006">
    <property type="protein sequence ID" value="OGW99451.1"/>
    <property type="molecule type" value="Genomic_DNA"/>
</dbReference>
<dbReference type="GO" id="GO:0016020">
    <property type="term" value="C:membrane"/>
    <property type="evidence" value="ECO:0007669"/>
    <property type="project" value="UniProtKB-SubCell"/>
</dbReference>
<dbReference type="SUPFAM" id="SSF161070">
    <property type="entry name" value="SNF-like"/>
    <property type="match status" value="1"/>
</dbReference>
<evidence type="ECO:0000256" key="1">
    <source>
        <dbReference type="ARBA" id="ARBA00004141"/>
    </source>
</evidence>
<comment type="subcellular location">
    <subcellularLocation>
        <location evidence="1">Membrane</location>
        <topology evidence="1">Multi-pass membrane protein</topology>
    </subcellularLocation>
</comment>
<evidence type="ECO:0000256" key="5">
    <source>
        <dbReference type="ARBA" id="ARBA00023136"/>
    </source>
</evidence>
<feature type="transmembrane region" description="Helical" evidence="6">
    <location>
        <begin position="248"/>
        <end position="273"/>
    </location>
</feature>
<keyword evidence="2" id="KW-0813">Transport</keyword>
<keyword evidence="3 6" id="KW-0812">Transmembrane</keyword>
<dbReference type="PANTHER" id="PTHR42948">
    <property type="entry name" value="TRANSPORTER"/>
    <property type="match status" value="1"/>
</dbReference>
<accession>A0A1G1L2R9</accession>
<evidence type="ECO:0000256" key="4">
    <source>
        <dbReference type="ARBA" id="ARBA00022989"/>
    </source>
</evidence>
<dbReference type="InterPro" id="IPR000175">
    <property type="entry name" value="Na/ntran_symport"/>
</dbReference>
<dbReference type="Pfam" id="PF00209">
    <property type="entry name" value="SNF"/>
    <property type="match status" value="2"/>
</dbReference>
<evidence type="ECO:0000256" key="3">
    <source>
        <dbReference type="ARBA" id="ARBA00022692"/>
    </source>
</evidence>
<keyword evidence="5 6" id="KW-0472">Membrane</keyword>
<feature type="transmembrane region" description="Helical" evidence="6">
    <location>
        <begin position="52"/>
        <end position="72"/>
    </location>
</feature>
<gene>
    <name evidence="7" type="ORF">A3G33_00720</name>
</gene>
<dbReference type="Proteomes" id="UP000178187">
    <property type="component" value="Unassembled WGS sequence"/>
</dbReference>
<dbReference type="InterPro" id="IPR037272">
    <property type="entry name" value="SNS_sf"/>
</dbReference>
<feature type="transmembrane region" description="Helical" evidence="6">
    <location>
        <begin position="21"/>
        <end position="40"/>
    </location>
</feature>
<feature type="transmembrane region" description="Helical" evidence="6">
    <location>
        <begin position="454"/>
        <end position="476"/>
    </location>
</feature>
<keyword evidence="4 6" id="KW-1133">Transmembrane helix</keyword>
<proteinExistence type="predicted"/>
<feature type="transmembrane region" description="Helical" evidence="6">
    <location>
        <begin position="293"/>
        <end position="312"/>
    </location>
</feature>
<feature type="transmembrane region" description="Helical" evidence="6">
    <location>
        <begin position="496"/>
        <end position="518"/>
    </location>
</feature>
<name>A0A1G1L2R9_9BACT</name>